<proteinExistence type="predicted"/>
<protein>
    <recommendedName>
        <fullName evidence="3">Lipoprotein</fullName>
    </recommendedName>
</protein>
<evidence type="ECO:0000313" key="2">
    <source>
        <dbReference type="Proteomes" id="UP000672011"/>
    </source>
</evidence>
<keyword evidence="2" id="KW-1185">Reference proteome</keyword>
<name>A0ABX7XG85_9FLAO</name>
<dbReference type="EMBL" id="CP072842">
    <property type="protein sequence ID" value="QTV06855.1"/>
    <property type="molecule type" value="Genomic_DNA"/>
</dbReference>
<dbReference type="RefSeq" id="WP_230477640.1">
    <property type="nucleotide sequence ID" value="NZ_CP072842.1"/>
</dbReference>
<dbReference type="Proteomes" id="UP000672011">
    <property type="component" value="Chromosome"/>
</dbReference>
<evidence type="ECO:0000313" key="1">
    <source>
        <dbReference type="EMBL" id="QTV06855.1"/>
    </source>
</evidence>
<reference evidence="2" key="2">
    <citation type="submission" date="2021-04" db="EMBL/GenBank/DDBJ databases">
        <title>Taxonomy of Flavobacteriaceae bacterium ZY171143.</title>
        <authorList>
            <person name="Li F."/>
        </authorList>
    </citation>
    <scope>NUCLEOTIDE SEQUENCE [LARGE SCALE GENOMIC DNA]</scope>
    <source>
        <strain evidence="2">ZY171143</strain>
    </source>
</reference>
<dbReference type="PROSITE" id="PS51257">
    <property type="entry name" value="PROKAR_LIPOPROTEIN"/>
    <property type="match status" value="1"/>
</dbReference>
<accession>A0ABX7XG85</accession>
<reference evidence="1 2" key="1">
    <citation type="journal article" date="2021" name="Int. J. Syst. Evol. Microbiol.">
        <title>Faecalibacter bovis sp. nov., isolated from cow faeces.</title>
        <authorList>
            <person name="Li F."/>
            <person name="Zhao W."/>
            <person name="Hong Q."/>
            <person name="Shao Q."/>
            <person name="Song J."/>
            <person name="Yang S."/>
        </authorList>
    </citation>
    <scope>NUCLEOTIDE SEQUENCE [LARGE SCALE GENOMIC DNA]</scope>
    <source>
        <strain evidence="1 2">ZY171143</strain>
    </source>
</reference>
<evidence type="ECO:0008006" key="3">
    <source>
        <dbReference type="Google" id="ProtNLM"/>
    </source>
</evidence>
<gene>
    <name evidence="1" type="ORF">J9309_05945</name>
</gene>
<sequence>MKQIVFFIIFILTVTSCATKTKSLNGNWRQIFLGYEVTNENGFVSDSALITLNLAKSPQIIFDYNDGLAADSADSIILKYPNLNFRKQNYNKTYNIYQMQYIKECDCFNGKFKSYNGRSVLVKWVR</sequence>
<organism evidence="1 2">
    <name type="scientific">Faecalibacter bovis</name>
    <dbReference type="NCBI Taxonomy" id="2898187"/>
    <lineage>
        <taxon>Bacteria</taxon>
        <taxon>Pseudomonadati</taxon>
        <taxon>Bacteroidota</taxon>
        <taxon>Flavobacteriia</taxon>
        <taxon>Flavobacteriales</taxon>
        <taxon>Weeksellaceae</taxon>
        <taxon>Faecalibacter</taxon>
    </lineage>
</organism>